<dbReference type="Pfam" id="PF13796">
    <property type="entry name" value="Sensor"/>
    <property type="match status" value="1"/>
</dbReference>
<reference evidence="13 14" key="1">
    <citation type="journal article" date="2013" name="Biodegradation">
        <title>Quantitative proteomic analysis of ibuprofen-degrading Patulibacter sp. strain I11.</title>
        <authorList>
            <person name="Almeida B."/>
            <person name="Kjeldal H."/>
            <person name="Lolas I."/>
            <person name="Knudsen A.D."/>
            <person name="Carvalho G."/>
            <person name="Nielsen K.L."/>
            <person name="Barreto Crespo M.T."/>
            <person name="Stensballe A."/>
            <person name="Nielsen J.L."/>
        </authorList>
    </citation>
    <scope>NUCLEOTIDE SEQUENCE [LARGE SCALE GENOMIC DNA]</scope>
    <source>
        <strain evidence="13 14">I11</strain>
    </source>
</reference>
<dbReference type="InterPro" id="IPR025828">
    <property type="entry name" value="Put_sensor_dom"/>
</dbReference>
<dbReference type="RefSeq" id="WP_007572941.1">
    <property type="nucleotide sequence ID" value="NZ_AGUD01000094.1"/>
</dbReference>
<evidence type="ECO:0000256" key="3">
    <source>
        <dbReference type="ARBA" id="ARBA00022553"/>
    </source>
</evidence>
<dbReference type="Gene3D" id="3.30.565.10">
    <property type="entry name" value="Histidine kinase-like ATPase, C-terminal domain"/>
    <property type="match status" value="1"/>
</dbReference>
<dbReference type="EC" id="2.7.13.3" evidence="2"/>
<keyword evidence="8" id="KW-0902">Two-component regulatory system</keyword>
<dbReference type="CDD" id="cd16917">
    <property type="entry name" value="HATPase_UhpB-NarQ-NarX-like"/>
    <property type="match status" value="1"/>
</dbReference>
<protein>
    <recommendedName>
        <fullName evidence="2">histidine kinase</fullName>
        <ecNumber evidence="2">2.7.13.3</ecNumber>
    </recommendedName>
</protein>
<dbReference type="InterPro" id="IPR011712">
    <property type="entry name" value="Sig_transdc_His_kin_sub3_dim/P"/>
</dbReference>
<evidence type="ECO:0000313" key="13">
    <source>
        <dbReference type="EMBL" id="EHN11550.1"/>
    </source>
</evidence>
<dbReference type="AlphaFoldDB" id="H0E445"/>
<organism evidence="13 14">
    <name type="scientific">Patulibacter medicamentivorans</name>
    <dbReference type="NCBI Taxonomy" id="1097667"/>
    <lineage>
        <taxon>Bacteria</taxon>
        <taxon>Bacillati</taxon>
        <taxon>Actinomycetota</taxon>
        <taxon>Thermoleophilia</taxon>
        <taxon>Solirubrobacterales</taxon>
        <taxon>Patulibacteraceae</taxon>
        <taxon>Patulibacter</taxon>
    </lineage>
</organism>
<dbReference type="PANTHER" id="PTHR24421">
    <property type="entry name" value="NITRATE/NITRITE SENSOR PROTEIN NARX-RELATED"/>
    <property type="match status" value="1"/>
</dbReference>
<dbReference type="InterPro" id="IPR036890">
    <property type="entry name" value="HATPase_C_sf"/>
</dbReference>
<name>H0E445_9ACTN</name>
<keyword evidence="3" id="KW-0597">Phosphoprotein</keyword>
<feature type="compositionally biased region" description="Pro residues" evidence="9">
    <location>
        <begin position="1"/>
        <end position="10"/>
    </location>
</feature>
<evidence type="ECO:0000256" key="6">
    <source>
        <dbReference type="ARBA" id="ARBA00022777"/>
    </source>
</evidence>
<dbReference type="InterPro" id="IPR050482">
    <property type="entry name" value="Sensor_HK_TwoCompSys"/>
</dbReference>
<keyword evidence="6 13" id="KW-0418">Kinase</keyword>
<dbReference type="GO" id="GO:0046983">
    <property type="term" value="F:protein dimerization activity"/>
    <property type="evidence" value="ECO:0007669"/>
    <property type="project" value="InterPro"/>
</dbReference>
<dbReference type="PATRIC" id="fig|1097667.3.peg.1559"/>
<evidence type="ECO:0000256" key="7">
    <source>
        <dbReference type="ARBA" id="ARBA00022840"/>
    </source>
</evidence>
<dbReference type="GO" id="GO:0016020">
    <property type="term" value="C:membrane"/>
    <property type="evidence" value="ECO:0007669"/>
    <property type="project" value="InterPro"/>
</dbReference>
<accession>H0E445</accession>
<feature type="domain" description="Signal transduction histidine kinase subgroup 3 dimerisation and phosphoacceptor" evidence="11">
    <location>
        <begin position="264"/>
        <end position="330"/>
    </location>
</feature>
<dbReference type="Proteomes" id="UP000005143">
    <property type="component" value="Unassembled WGS sequence"/>
</dbReference>
<keyword evidence="4" id="KW-0808">Transferase</keyword>
<comment type="catalytic activity">
    <reaction evidence="1">
        <text>ATP + protein L-histidine = ADP + protein N-phospho-L-histidine.</text>
        <dbReference type="EC" id="2.7.13.3"/>
    </reaction>
</comment>
<keyword evidence="5" id="KW-0547">Nucleotide-binding</keyword>
<dbReference type="Gene3D" id="1.20.5.1930">
    <property type="match status" value="1"/>
</dbReference>
<dbReference type="GO" id="GO:0005524">
    <property type="term" value="F:ATP binding"/>
    <property type="evidence" value="ECO:0007669"/>
    <property type="project" value="UniProtKB-KW"/>
</dbReference>
<evidence type="ECO:0000256" key="5">
    <source>
        <dbReference type="ARBA" id="ARBA00022741"/>
    </source>
</evidence>
<comment type="caution">
    <text evidence="13">The sequence shown here is derived from an EMBL/GenBank/DDBJ whole genome shotgun (WGS) entry which is preliminary data.</text>
</comment>
<feature type="transmembrane region" description="Helical" evidence="10">
    <location>
        <begin position="52"/>
        <end position="73"/>
    </location>
</feature>
<keyword evidence="10" id="KW-0812">Transmembrane</keyword>
<feature type="transmembrane region" description="Helical" evidence="10">
    <location>
        <begin position="151"/>
        <end position="180"/>
    </location>
</feature>
<proteinExistence type="predicted"/>
<sequence>MSSTPDPTPDQPVGEEPVRDDVRTGDAPTREAAAVPASRDRRRRLAAHGDRAWHDFAYLMLGGVIGTAFFSIAVTMVSLSLGLLVLIVGIPIAMLSSQIIRWCAEIERRRTLIVDPDEVRGAYRPLGEGLLGAAQAMVSDPRRWKDVGYSIVQFPVTLAGFCAASLWALPLGYLTVPLWYWAIPEGVDMFGFSQLRVDSLGEALACIPFGLLLIPVAYWLGRGATIVSVGLTRSLLGDERAELVQRVSHLEETRAGAVDAAAAELKRIERDLHDGAQARMVAVAMDLGMAEERVDRDPEAARELIQGARAEARRALAEMRDLVRGIAPSVLADRGLDAALSSLVARSPIPVMLDVELERRPPSSAETAAYFVVSESLVNIAKHAGAASCTVTVRGTSRLLRVEISDDGSGGAQILPGGGLAGLRDRVAALDGMLEMESPIGGPTVVRATIPCVS</sequence>
<evidence type="ECO:0000256" key="4">
    <source>
        <dbReference type="ARBA" id="ARBA00022679"/>
    </source>
</evidence>
<evidence type="ECO:0000313" key="14">
    <source>
        <dbReference type="Proteomes" id="UP000005143"/>
    </source>
</evidence>
<dbReference type="SUPFAM" id="SSF55874">
    <property type="entry name" value="ATPase domain of HSP90 chaperone/DNA topoisomerase II/histidine kinase"/>
    <property type="match status" value="1"/>
</dbReference>
<feature type="domain" description="Putative sensor" evidence="12">
    <location>
        <begin position="58"/>
        <end position="236"/>
    </location>
</feature>
<keyword evidence="14" id="KW-1185">Reference proteome</keyword>
<evidence type="ECO:0000256" key="1">
    <source>
        <dbReference type="ARBA" id="ARBA00000085"/>
    </source>
</evidence>
<evidence type="ECO:0000259" key="12">
    <source>
        <dbReference type="Pfam" id="PF13796"/>
    </source>
</evidence>
<evidence type="ECO:0000256" key="2">
    <source>
        <dbReference type="ARBA" id="ARBA00012438"/>
    </source>
</evidence>
<evidence type="ECO:0000256" key="10">
    <source>
        <dbReference type="SAM" id="Phobius"/>
    </source>
</evidence>
<dbReference type="PANTHER" id="PTHR24421:SF10">
    <property type="entry name" value="NITRATE_NITRITE SENSOR PROTEIN NARQ"/>
    <property type="match status" value="1"/>
</dbReference>
<feature type="transmembrane region" description="Helical" evidence="10">
    <location>
        <begin position="79"/>
        <end position="100"/>
    </location>
</feature>
<dbReference type="Pfam" id="PF07730">
    <property type="entry name" value="HisKA_3"/>
    <property type="match status" value="1"/>
</dbReference>
<gene>
    <name evidence="13" type="ORF">PAI11_15710</name>
</gene>
<evidence type="ECO:0000256" key="9">
    <source>
        <dbReference type="SAM" id="MobiDB-lite"/>
    </source>
</evidence>
<evidence type="ECO:0000256" key="8">
    <source>
        <dbReference type="ARBA" id="ARBA00023012"/>
    </source>
</evidence>
<feature type="region of interest" description="Disordered" evidence="9">
    <location>
        <begin position="1"/>
        <end position="41"/>
    </location>
</feature>
<dbReference type="GO" id="GO:0000155">
    <property type="term" value="F:phosphorelay sensor kinase activity"/>
    <property type="evidence" value="ECO:0007669"/>
    <property type="project" value="InterPro"/>
</dbReference>
<keyword evidence="10" id="KW-1133">Transmembrane helix</keyword>
<dbReference type="EMBL" id="AGUD01000094">
    <property type="protein sequence ID" value="EHN11550.1"/>
    <property type="molecule type" value="Genomic_DNA"/>
</dbReference>
<keyword evidence="10" id="KW-0472">Membrane</keyword>
<feature type="transmembrane region" description="Helical" evidence="10">
    <location>
        <begin position="200"/>
        <end position="220"/>
    </location>
</feature>
<evidence type="ECO:0000259" key="11">
    <source>
        <dbReference type="Pfam" id="PF07730"/>
    </source>
</evidence>
<keyword evidence="7" id="KW-0067">ATP-binding</keyword>